<keyword evidence="6" id="KW-0378">Hydrolase</keyword>
<keyword evidence="2 6" id="KW-0547">Nucleotide-binding</keyword>
<comment type="similarity">
    <text evidence="6">Belongs to the Mrp/NBP35 ATP-binding proteins family.</text>
</comment>
<reference evidence="7" key="1">
    <citation type="submission" date="2019-12" db="EMBL/GenBank/DDBJ databases">
        <authorList>
            <person name="zhang j."/>
            <person name="sun C.M."/>
        </authorList>
    </citation>
    <scope>NUCLEOTIDE SEQUENCE</scope>
    <source>
        <strain evidence="7">NS-1</strain>
    </source>
</reference>
<comment type="function">
    <text evidence="6">Binds and transfers iron-sulfur (Fe-S) clusters to target apoproteins. Can hydrolyze ATP.</text>
</comment>
<keyword evidence="1 6" id="KW-0479">Metal-binding</keyword>
<dbReference type="InterPro" id="IPR044304">
    <property type="entry name" value="NUBPL-like"/>
</dbReference>
<evidence type="ECO:0000256" key="3">
    <source>
        <dbReference type="ARBA" id="ARBA00022840"/>
    </source>
</evidence>
<name>A0A8A7KD58_9FIRM</name>
<dbReference type="PANTHER" id="PTHR42961:SF2">
    <property type="entry name" value="IRON-SULFUR PROTEIN NUBPL"/>
    <property type="match status" value="1"/>
</dbReference>
<accession>A0A8A7KD58</accession>
<dbReference type="GO" id="GO:0016226">
    <property type="term" value="P:iron-sulfur cluster assembly"/>
    <property type="evidence" value="ECO:0007669"/>
    <property type="project" value="InterPro"/>
</dbReference>
<comment type="subunit">
    <text evidence="6">Homodimer.</text>
</comment>
<dbReference type="InterPro" id="IPR027417">
    <property type="entry name" value="P-loop_NTPase"/>
</dbReference>
<dbReference type="KEGG" id="ifn:GM661_01980"/>
<dbReference type="GO" id="GO:0046872">
    <property type="term" value="F:metal ion binding"/>
    <property type="evidence" value="ECO:0007669"/>
    <property type="project" value="UniProtKB-KW"/>
</dbReference>
<dbReference type="InterPro" id="IPR033756">
    <property type="entry name" value="YlxH/NBP35"/>
</dbReference>
<dbReference type="GO" id="GO:0140663">
    <property type="term" value="F:ATP-dependent FeS chaperone activity"/>
    <property type="evidence" value="ECO:0007669"/>
    <property type="project" value="InterPro"/>
</dbReference>
<dbReference type="GO" id="GO:0016887">
    <property type="term" value="F:ATP hydrolysis activity"/>
    <property type="evidence" value="ECO:0007669"/>
    <property type="project" value="UniProtKB-UniRule"/>
</dbReference>
<dbReference type="EMBL" id="CP046640">
    <property type="protein sequence ID" value="QTL96827.1"/>
    <property type="molecule type" value="Genomic_DNA"/>
</dbReference>
<keyword evidence="3 6" id="KW-0067">ATP-binding</keyword>
<dbReference type="CDD" id="cd02037">
    <property type="entry name" value="Mrp_NBP35"/>
    <property type="match status" value="1"/>
</dbReference>
<dbReference type="HAMAP" id="MF_02040">
    <property type="entry name" value="Mrp_NBP35"/>
    <property type="match status" value="1"/>
</dbReference>
<dbReference type="GO" id="GO:0005524">
    <property type="term" value="F:ATP binding"/>
    <property type="evidence" value="ECO:0007669"/>
    <property type="project" value="UniProtKB-UniRule"/>
</dbReference>
<dbReference type="InterPro" id="IPR000808">
    <property type="entry name" value="Mrp-like_CS"/>
</dbReference>
<sequence length="277" mass="29903">MYSLENGRIELEHGSIKEGLIAIASGKGGVGKSTVTVNLAVALKALGKEVAIIDADIHGFSIPRIIGLSDNPAALSEKEIVPPEKNGIKVMSMGSFVDEDKPIIWRAPLLLGALQQFMEDVHWGELDYLLLDLPPGTGDMALNIMQQLPHAELLLVTTPQITATNVAGRIAGAADKLNVELIGIIENMSYYQCVECDHKEYIFGSGGGKELARKLSTELLGELPLIPLIREGGDKGQPLVSSKPDSKAAREYLSIGKKIIDRQKGFDPDKKPMSLKK</sequence>
<dbReference type="RefSeq" id="WP_125987667.1">
    <property type="nucleotide sequence ID" value="NZ_CP046640.1"/>
</dbReference>
<dbReference type="FunFam" id="3.40.50.300:FF:001119">
    <property type="entry name" value="Iron-sulfur cluster carrier protein"/>
    <property type="match status" value="1"/>
</dbReference>
<dbReference type="SUPFAM" id="SSF52540">
    <property type="entry name" value="P-loop containing nucleoside triphosphate hydrolases"/>
    <property type="match status" value="1"/>
</dbReference>
<gene>
    <name evidence="7" type="ORF">GM661_01980</name>
</gene>
<dbReference type="Pfam" id="PF10609">
    <property type="entry name" value="ParA"/>
    <property type="match status" value="1"/>
</dbReference>
<evidence type="ECO:0000313" key="8">
    <source>
        <dbReference type="Proteomes" id="UP000665020"/>
    </source>
</evidence>
<dbReference type="InterPro" id="IPR019591">
    <property type="entry name" value="Mrp/NBP35_ATP-bd"/>
</dbReference>
<evidence type="ECO:0000256" key="6">
    <source>
        <dbReference type="HAMAP-Rule" id="MF_02040"/>
    </source>
</evidence>
<dbReference type="GO" id="GO:0051539">
    <property type="term" value="F:4 iron, 4 sulfur cluster binding"/>
    <property type="evidence" value="ECO:0007669"/>
    <property type="project" value="TreeGrafter"/>
</dbReference>
<dbReference type="Proteomes" id="UP000665020">
    <property type="component" value="Chromosome"/>
</dbReference>
<keyword evidence="4 6" id="KW-0408">Iron</keyword>
<organism evidence="7 8">
    <name type="scientific">Iocasia fonsfrigidae</name>
    <dbReference type="NCBI Taxonomy" id="2682810"/>
    <lineage>
        <taxon>Bacteria</taxon>
        <taxon>Bacillati</taxon>
        <taxon>Bacillota</taxon>
        <taxon>Clostridia</taxon>
        <taxon>Halanaerobiales</taxon>
        <taxon>Halanaerobiaceae</taxon>
        <taxon>Iocasia</taxon>
    </lineage>
</organism>
<keyword evidence="8" id="KW-1185">Reference proteome</keyword>
<evidence type="ECO:0000256" key="1">
    <source>
        <dbReference type="ARBA" id="ARBA00022723"/>
    </source>
</evidence>
<evidence type="ECO:0000313" key="7">
    <source>
        <dbReference type="EMBL" id="QTL96827.1"/>
    </source>
</evidence>
<evidence type="ECO:0000256" key="4">
    <source>
        <dbReference type="ARBA" id="ARBA00023004"/>
    </source>
</evidence>
<dbReference type="PROSITE" id="PS01215">
    <property type="entry name" value="MRP"/>
    <property type="match status" value="1"/>
</dbReference>
<dbReference type="PANTHER" id="PTHR42961">
    <property type="entry name" value="IRON-SULFUR PROTEIN NUBPL"/>
    <property type="match status" value="1"/>
</dbReference>
<keyword evidence="5 6" id="KW-0411">Iron-sulfur</keyword>
<feature type="binding site" evidence="6">
    <location>
        <begin position="26"/>
        <end position="33"/>
    </location>
    <ligand>
        <name>ATP</name>
        <dbReference type="ChEBI" id="CHEBI:30616"/>
    </ligand>
</feature>
<evidence type="ECO:0000256" key="5">
    <source>
        <dbReference type="ARBA" id="ARBA00023014"/>
    </source>
</evidence>
<evidence type="ECO:0000256" key="2">
    <source>
        <dbReference type="ARBA" id="ARBA00022741"/>
    </source>
</evidence>
<proteinExistence type="inferred from homology"/>
<protein>
    <recommendedName>
        <fullName evidence="6">Iron-sulfur cluster carrier protein</fullName>
    </recommendedName>
</protein>
<dbReference type="AlphaFoldDB" id="A0A8A7KD58"/>
<dbReference type="Gene3D" id="3.40.50.300">
    <property type="entry name" value="P-loop containing nucleotide triphosphate hydrolases"/>
    <property type="match status" value="1"/>
</dbReference>